<dbReference type="Proteomes" id="UP000184997">
    <property type="component" value="Unassembled WGS sequence"/>
</dbReference>
<protein>
    <submittedName>
        <fullName evidence="2">Uncharacterized protein</fullName>
    </submittedName>
</protein>
<feature type="region of interest" description="Disordered" evidence="1">
    <location>
        <begin position="170"/>
        <end position="198"/>
    </location>
</feature>
<proteinExistence type="predicted"/>
<feature type="region of interest" description="Disordered" evidence="1">
    <location>
        <begin position="210"/>
        <end position="251"/>
    </location>
</feature>
<name>A0A1M4IF87_9XANT</name>
<gene>
    <name evidence="2" type="ORF">XTGNCPPB3709_1404</name>
</gene>
<dbReference type="EMBL" id="FLUK01000119">
    <property type="protein sequence ID" value="SBV87479.1"/>
    <property type="molecule type" value="Genomic_DNA"/>
</dbReference>
<dbReference type="AlphaFoldDB" id="A0A1M4IF87"/>
<feature type="region of interest" description="Disordered" evidence="1">
    <location>
        <begin position="1"/>
        <end position="26"/>
    </location>
</feature>
<feature type="compositionally biased region" description="Basic residues" evidence="1">
    <location>
        <begin position="221"/>
        <end position="231"/>
    </location>
</feature>
<feature type="compositionally biased region" description="Basic residues" evidence="1">
    <location>
        <begin position="14"/>
        <end position="26"/>
    </location>
</feature>
<accession>A0A1M4IF87</accession>
<reference evidence="3" key="1">
    <citation type="submission" date="2016-07" db="EMBL/GenBank/DDBJ databases">
        <authorList>
            <person name="Florea S."/>
            <person name="Webb J.S."/>
            <person name="Jaromczyk J."/>
            <person name="Schardl C.L."/>
        </authorList>
    </citation>
    <scope>NUCLEOTIDE SEQUENCE [LARGE SCALE GENOMIC DNA]</scope>
</reference>
<evidence type="ECO:0000256" key="1">
    <source>
        <dbReference type="SAM" id="MobiDB-lite"/>
    </source>
</evidence>
<sequence>MHRPRMRRIERQRVAGRQRHRRLPRRRLRPRPVHHAEIALRAQCGQVAGAVEVGAIEIVAADEELQQAAGGIAPQRRQCRQVNLRQQRQRLAMGVARVCLVRGPVRAAADLADQAIVLRHRLQAQLRHWLARGVQALPVRRQHRIGLHRHLRRGRGAGRWRDRRRPLHRALEPPEAAQHQPTQHRDQRQGERGGQQHSVRGLHCVVAHDGPGATVAMPLSCRKRPRRRPTPVRRSSSAPSGTAVSSRARCR</sequence>
<feature type="compositionally biased region" description="Low complexity" evidence="1">
    <location>
        <begin position="232"/>
        <end position="251"/>
    </location>
</feature>
<evidence type="ECO:0000313" key="3">
    <source>
        <dbReference type="Proteomes" id="UP000184997"/>
    </source>
</evidence>
<organism evidence="2 3">
    <name type="scientific">Xanthomonas graminis pv. graminis</name>
    <dbReference type="NCBI Taxonomy" id="134874"/>
    <lineage>
        <taxon>Bacteria</taxon>
        <taxon>Pseudomonadati</taxon>
        <taxon>Pseudomonadota</taxon>
        <taxon>Gammaproteobacteria</taxon>
        <taxon>Lysobacterales</taxon>
        <taxon>Lysobacteraceae</taxon>
        <taxon>Xanthomonas</taxon>
        <taxon>Xanthomonas translucens group</taxon>
        <taxon>Xanthomonas graminis</taxon>
    </lineage>
</organism>
<evidence type="ECO:0000313" key="2">
    <source>
        <dbReference type="EMBL" id="SBV87479.1"/>
    </source>
</evidence>